<name>A0A8X6K7P4_9ARAC</name>
<organism evidence="2 3">
    <name type="scientific">Trichonephila inaurata madagascariensis</name>
    <dbReference type="NCBI Taxonomy" id="2747483"/>
    <lineage>
        <taxon>Eukaryota</taxon>
        <taxon>Metazoa</taxon>
        <taxon>Ecdysozoa</taxon>
        <taxon>Arthropoda</taxon>
        <taxon>Chelicerata</taxon>
        <taxon>Arachnida</taxon>
        <taxon>Araneae</taxon>
        <taxon>Araneomorphae</taxon>
        <taxon>Entelegynae</taxon>
        <taxon>Araneoidea</taxon>
        <taxon>Nephilidae</taxon>
        <taxon>Trichonephila</taxon>
        <taxon>Trichonephila inaurata</taxon>
    </lineage>
</organism>
<gene>
    <name evidence="2" type="ORF">TNIN_363051</name>
</gene>
<proteinExistence type="predicted"/>
<dbReference type="Proteomes" id="UP000886998">
    <property type="component" value="Unassembled WGS sequence"/>
</dbReference>
<keyword evidence="3" id="KW-1185">Reference proteome</keyword>
<evidence type="ECO:0000313" key="2">
    <source>
        <dbReference type="EMBL" id="GFS29689.1"/>
    </source>
</evidence>
<sequence length="116" mass="13664">MEANPPDKTTESSNAFLATLDKEKRDFSRRTHLGPACLQQKKTPSREEREERLALIQAEILHTQSRQVPHPERHKKRNPLAPDNEKRRKQKEPRTLHLPHLMPPAQRAEKRHQPHE</sequence>
<feature type="compositionally biased region" description="Basic and acidic residues" evidence="1">
    <location>
        <begin position="44"/>
        <end position="53"/>
    </location>
</feature>
<protein>
    <submittedName>
        <fullName evidence="2">Uncharacterized protein</fullName>
    </submittedName>
</protein>
<dbReference type="EMBL" id="BMAV01024043">
    <property type="protein sequence ID" value="GFS29689.1"/>
    <property type="molecule type" value="Genomic_DNA"/>
</dbReference>
<accession>A0A8X6K7P4</accession>
<reference evidence="2" key="1">
    <citation type="submission" date="2020-08" db="EMBL/GenBank/DDBJ databases">
        <title>Multicomponent nature underlies the extraordinary mechanical properties of spider dragline silk.</title>
        <authorList>
            <person name="Kono N."/>
            <person name="Nakamura H."/>
            <person name="Mori M."/>
            <person name="Yoshida Y."/>
            <person name="Ohtoshi R."/>
            <person name="Malay A.D."/>
            <person name="Moran D.A.P."/>
            <person name="Tomita M."/>
            <person name="Numata K."/>
            <person name="Arakawa K."/>
        </authorList>
    </citation>
    <scope>NUCLEOTIDE SEQUENCE</scope>
</reference>
<evidence type="ECO:0000313" key="3">
    <source>
        <dbReference type="Proteomes" id="UP000886998"/>
    </source>
</evidence>
<dbReference type="AlphaFoldDB" id="A0A8X6K7P4"/>
<comment type="caution">
    <text evidence="2">The sequence shown here is derived from an EMBL/GenBank/DDBJ whole genome shotgun (WGS) entry which is preliminary data.</text>
</comment>
<evidence type="ECO:0000256" key="1">
    <source>
        <dbReference type="SAM" id="MobiDB-lite"/>
    </source>
</evidence>
<feature type="region of interest" description="Disordered" evidence="1">
    <location>
        <begin position="21"/>
        <end position="116"/>
    </location>
</feature>